<feature type="compositionally biased region" description="Acidic residues" evidence="1">
    <location>
        <begin position="724"/>
        <end position="742"/>
    </location>
</feature>
<feature type="region of interest" description="Disordered" evidence="1">
    <location>
        <begin position="721"/>
        <end position="742"/>
    </location>
</feature>
<comment type="caution">
    <text evidence="3">The sequence shown here is derived from an EMBL/GenBank/DDBJ whole genome shotgun (WGS) entry which is preliminary data.</text>
</comment>
<dbReference type="InterPro" id="IPR057456">
    <property type="entry name" value="Znf_C17orf113"/>
</dbReference>
<evidence type="ECO:0000313" key="3">
    <source>
        <dbReference type="EMBL" id="VDI58468.1"/>
    </source>
</evidence>
<dbReference type="InterPro" id="IPR012337">
    <property type="entry name" value="RNaseH-like_sf"/>
</dbReference>
<accession>A0A8B6G4F5</accession>
<name>A0A8B6G4F5_MYTGA</name>
<dbReference type="EMBL" id="UYJE01007851">
    <property type="protein sequence ID" value="VDI58468.1"/>
    <property type="molecule type" value="Genomic_DNA"/>
</dbReference>
<dbReference type="SUPFAM" id="SSF53098">
    <property type="entry name" value="Ribonuclease H-like"/>
    <property type="match status" value="1"/>
</dbReference>
<sequence>MLQWTAGAKPGKAFKRKRTDDDVTEQKKKYEVTRTRGFKPHWKNDRQWLQFDEKSSVMVCTYCKDNNKSNNFAKGTSNFRLEAIQAHENSQQHKTASLVSTRPAAEKSEAAKAVVKLKAHEYDRMNVLFRNAHAIAKHHLAFKFYPILCQLDKAKGLDVGETYLNDKKAREFVHHIANVSRSQVNELLDASKFISVTCDGTSDFMGDEYESLYVRTSISGKVTDSFFCLGTAESACALDIFSFIKSTFEREDRTSNTDLWTKIVGFGSDGASNMQGKRSGVAAHLREENPEIVIIHCLAHRLELAFKDAIKQIGNRLYEKTTTLLLGLYYFYRKGPKQKKMLKKTFKLLAMSRIMPTRIGGTRWLPHMQRAIGSFIKGYTAIKTQLETASHDNAKAEGLAKIMGDVAVITFIIILKEIISPLNKLSLALQRKDTSLADSVNRIISVTDSLKKLKLQLNEEADAIATSKLYQGTTLKGRTPSVSYRNNLIDKLIDSLDKRFPSTDIVVASAISSFKNWPCPEDKEAIIEHGDHEIHLIKSLLPQTLTKAGVELSEISTEWSVLKSLIYQRFSSKVDDGSLKWYDVFRMFKDDTSNIATVIDLLLTFPPTSVNNETTFSRTKLTKGKRRGHLKTDTLSDLVQIELETPDISSFDPKASIDDWMVTPSGRKRRVGYTVRGNTTKVPEEAAAQIDLDDEEAEPATNAIQTNLNQERSTMMMIRHIDDVSSDEEEDSDDDDDNEMAEDEVFLIKLKQLLKDYEE</sequence>
<dbReference type="PANTHER" id="PTHR46880:SF9">
    <property type="entry name" value="ZINC FINGER PROTEIN 862"/>
    <property type="match status" value="1"/>
</dbReference>
<feature type="domain" description="C17orf113 probable zinc finger" evidence="2">
    <location>
        <begin position="47"/>
        <end position="98"/>
    </location>
</feature>
<dbReference type="PANTHER" id="PTHR46880">
    <property type="entry name" value="RAS-ASSOCIATING DOMAIN-CONTAINING PROTEIN"/>
    <property type="match status" value="1"/>
</dbReference>
<evidence type="ECO:0000256" key="1">
    <source>
        <dbReference type="SAM" id="MobiDB-lite"/>
    </source>
</evidence>
<evidence type="ECO:0000259" key="2">
    <source>
        <dbReference type="Pfam" id="PF25431"/>
    </source>
</evidence>
<organism evidence="3 4">
    <name type="scientific">Mytilus galloprovincialis</name>
    <name type="common">Mediterranean mussel</name>
    <dbReference type="NCBI Taxonomy" id="29158"/>
    <lineage>
        <taxon>Eukaryota</taxon>
        <taxon>Metazoa</taxon>
        <taxon>Spiralia</taxon>
        <taxon>Lophotrochozoa</taxon>
        <taxon>Mollusca</taxon>
        <taxon>Bivalvia</taxon>
        <taxon>Autobranchia</taxon>
        <taxon>Pteriomorphia</taxon>
        <taxon>Mytilida</taxon>
        <taxon>Mytiloidea</taxon>
        <taxon>Mytilidae</taxon>
        <taxon>Mytilinae</taxon>
        <taxon>Mytilus</taxon>
    </lineage>
</organism>
<dbReference type="Pfam" id="PF25431">
    <property type="entry name" value="zf-C17orf113"/>
    <property type="match status" value="1"/>
</dbReference>
<dbReference type="OrthoDB" id="10051404at2759"/>
<reference evidence="3" key="1">
    <citation type="submission" date="2018-11" db="EMBL/GenBank/DDBJ databases">
        <authorList>
            <person name="Alioto T."/>
            <person name="Alioto T."/>
        </authorList>
    </citation>
    <scope>NUCLEOTIDE SEQUENCE</scope>
</reference>
<feature type="region of interest" description="Disordered" evidence="1">
    <location>
        <begin position="1"/>
        <end position="23"/>
    </location>
</feature>
<dbReference type="AlphaFoldDB" id="A0A8B6G4F5"/>
<dbReference type="Proteomes" id="UP000596742">
    <property type="component" value="Unassembled WGS sequence"/>
</dbReference>
<proteinExistence type="predicted"/>
<gene>
    <name evidence="3" type="ORF">MGAL_10B068788</name>
</gene>
<keyword evidence="4" id="KW-1185">Reference proteome</keyword>
<protein>
    <recommendedName>
        <fullName evidence="2">C17orf113 probable zinc finger domain-containing protein</fullName>
    </recommendedName>
</protein>
<evidence type="ECO:0000313" key="4">
    <source>
        <dbReference type="Proteomes" id="UP000596742"/>
    </source>
</evidence>